<dbReference type="VEuPathDB" id="PiroplasmaDB:BEWA_049370"/>
<comment type="caution">
    <text evidence="2">The sequence shown here is derived from an EMBL/GenBank/DDBJ whole genome shotgun (WGS) entry which is preliminary data.</text>
</comment>
<evidence type="ECO:0000313" key="3">
    <source>
        <dbReference type="Proteomes" id="UP000031512"/>
    </source>
</evidence>
<keyword evidence="1" id="KW-0472">Membrane</keyword>
<keyword evidence="3" id="KW-1185">Reference proteome</keyword>
<sequence>MVGKVTILIEKTDKNINKHESDGDRDQYKYNNGSITITKECNILGSSSYFILVHKPRVNSYIDAVKYNGNSLQTTASLQSYGSVHVYYWAGDEDRESPLAIGLMTRYVSTYYEIICKDQNILFNELSSSNELEDALDRQNCKRNNAHVLNIRQKDGISYKCSACKNVEIRLKCSKGSGYVEVTHTLSHNAKIGTIVEGTHYAKGFDSGIFTETSMAVYFSEVIESETPLIISFRNEEKYYTCDKERGWKVAEGITSETLETDIPKQRCKRTKTHRIELSRQSGYHCSICNAQIEVEEQKNYAQYNVYKQCTHDKDFSVSSFVFEETIQAGITLPKGIEYLHVYFYPKESKSPVFVYIPYEDAYRYSTAVWYRKLYSDGNEWIIEERLPKYFDSSTVELLQKICEEIKPKHLSIPQSQNPKAPDMIPKVEQNGVSSLSSPSKYDSYGMLIGAVIGGLACLCLVGVAMWKVGPSVRTRLASIQPLL</sequence>
<keyword evidence="1" id="KW-0812">Transmembrane</keyword>
<keyword evidence="1" id="KW-1133">Transmembrane helix</keyword>
<organism evidence="2 3">
    <name type="scientific">Theileria equi strain WA</name>
    <dbReference type="NCBI Taxonomy" id="1537102"/>
    <lineage>
        <taxon>Eukaryota</taxon>
        <taxon>Sar</taxon>
        <taxon>Alveolata</taxon>
        <taxon>Apicomplexa</taxon>
        <taxon>Aconoidasida</taxon>
        <taxon>Piroplasmida</taxon>
        <taxon>Theileriidae</taxon>
        <taxon>Theileria</taxon>
    </lineage>
</organism>
<protein>
    <submittedName>
        <fullName evidence="2">Uncharacterized protein</fullName>
    </submittedName>
</protein>
<proteinExistence type="predicted"/>
<dbReference type="RefSeq" id="XP_004831922.1">
    <property type="nucleotide sequence ID" value="XM_004831865.1"/>
</dbReference>
<gene>
    <name evidence="2" type="ORF">BEWA_049370</name>
</gene>
<dbReference type="AlphaFoldDB" id="L1LB15"/>
<evidence type="ECO:0000256" key="1">
    <source>
        <dbReference type="SAM" id="Phobius"/>
    </source>
</evidence>
<accession>L1LB15</accession>
<dbReference type="EMBL" id="ACOU01000007">
    <property type="protein sequence ID" value="EKX72470.1"/>
    <property type="molecule type" value="Genomic_DNA"/>
</dbReference>
<name>L1LB15_THEEQ</name>
<dbReference type="Proteomes" id="UP000031512">
    <property type="component" value="Unassembled WGS sequence"/>
</dbReference>
<dbReference type="KEGG" id="beq:BEWA_049370"/>
<feature type="transmembrane region" description="Helical" evidence="1">
    <location>
        <begin position="445"/>
        <end position="467"/>
    </location>
</feature>
<dbReference type="GeneID" id="15804135"/>
<evidence type="ECO:0000313" key="2">
    <source>
        <dbReference type="EMBL" id="EKX72470.1"/>
    </source>
</evidence>
<reference evidence="2 3" key="1">
    <citation type="journal article" date="2012" name="BMC Genomics">
        <title>Comparative genomic analysis and phylogenetic position of Theileria equi.</title>
        <authorList>
            <person name="Kappmeyer L.S."/>
            <person name="Thiagarajan M."/>
            <person name="Herndon D.R."/>
            <person name="Ramsay J.D."/>
            <person name="Caler E."/>
            <person name="Djikeng A."/>
            <person name="Gillespie J.J."/>
            <person name="Lau A.O."/>
            <person name="Roalson E.H."/>
            <person name="Silva J.C."/>
            <person name="Silva M.G."/>
            <person name="Suarez C.E."/>
            <person name="Ueti M.W."/>
            <person name="Nene V.M."/>
            <person name="Mealey R.H."/>
            <person name="Knowles D.P."/>
            <person name="Brayton K.A."/>
        </authorList>
    </citation>
    <scope>NUCLEOTIDE SEQUENCE [LARGE SCALE GENOMIC DNA]</scope>
    <source>
        <strain evidence="2 3">WA</strain>
    </source>
</reference>